<dbReference type="PROSITE" id="PS50914">
    <property type="entry name" value="BON"/>
    <property type="match status" value="1"/>
</dbReference>
<feature type="domain" description="CBS" evidence="4">
    <location>
        <begin position="13"/>
        <end position="71"/>
    </location>
</feature>
<dbReference type="SUPFAM" id="SSF54631">
    <property type="entry name" value="CBS-domain pair"/>
    <property type="match status" value="1"/>
</dbReference>
<dbReference type="InterPro" id="IPR000644">
    <property type="entry name" value="CBS_dom"/>
</dbReference>
<comment type="caution">
    <text evidence="5">The sequence shown here is derived from an EMBL/GenBank/DDBJ whole genome shotgun (WGS) entry which is preliminary data.</text>
</comment>
<organism evidence="5 6">
    <name type="scientific">Streptomyces xantholiticus</name>
    <dbReference type="NCBI Taxonomy" id="68285"/>
    <lineage>
        <taxon>Bacteria</taxon>
        <taxon>Bacillati</taxon>
        <taxon>Actinomycetota</taxon>
        <taxon>Actinomycetes</taxon>
        <taxon>Kitasatosporales</taxon>
        <taxon>Streptomycetaceae</taxon>
        <taxon>Streptomyces</taxon>
    </lineage>
</organism>
<dbReference type="Proteomes" id="UP001445472">
    <property type="component" value="Unassembled WGS sequence"/>
</dbReference>
<feature type="domain" description="CBS" evidence="4">
    <location>
        <begin position="94"/>
        <end position="154"/>
    </location>
</feature>
<dbReference type="InterPro" id="IPR051257">
    <property type="entry name" value="Diverse_CBS-Domain"/>
</dbReference>
<keyword evidence="1 2" id="KW-0129">CBS domain</keyword>
<feature type="domain" description="BON" evidence="3">
    <location>
        <begin position="147"/>
        <end position="216"/>
    </location>
</feature>
<evidence type="ECO:0000313" key="5">
    <source>
        <dbReference type="EMBL" id="MER6611984.1"/>
    </source>
</evidence>
<dbReference type="InterPro" id="IPR007055">
    <property type="entry name" value="BON_dom"/>
</dbReference>
<dbReference type="Pfam" id="PF00571">
    <property type="entry name" value="CBS"/>
    <property type="match status" value="2"/>
</dbReference>
<gene>
    <name evidence="5" type="ORF">ABT276_00875</name>
</gene>
<dbReference type="PANTHER" id="PTHR43080">
    <property type="entry name" value="CBS DOMAIN-CONTAINING PROTEIN CBSX3, MITOCHONDRIAL"/>
    <property type="match status" value="1"/>
</dbReference>
<evidence type="ECO:0000259" key="3">
    <source>
        <dbReference type="PROSITE" id="PS50914"/>
    </source>
</evidence>
<keyword evidence="6" id="KW-1185">Reference proteome</keyword>
<accession>A0ABV1UMF8</accession>
<dbReference type="SMART" id="SM00116">
    <property type="entry name" value="CBS"/>
    <property type="match status" value="2"/>
</dbReference>
<evidence type="ECO:0000259" key="4">
    <source>
        <dbReference type="PROSITE" id="PS51371"/>
    </source>
</evidence>
<evidence type="ECO:0000256" key="1">
    <source>
        <dbReference type="ARBA" id="ARBA00023122"/>
    </source>
</evidence>
<reference evidence="5 6" key="1">
    <citation type="submission" date="2024-06" db="EMBL/GenBank/DDBJ databases">
        <title>The Natural Products Discovery Center: Release of the First 8490 Sequenced Strains for Exploring Actinobacteria Biosynthetic Diversity.</title>
        <authorList>
            <person name="Kalkreuter E."/>
            <person name="Kautsar S.A."/>
            <person name="Yang D."/>
            <person name="Bader C.D."/>
            <person name="Teijaro C.N."/>
            <person name="Fluegel L."/>
            <person name="Davis C.M."/>
            <person name="Simpson J.R."/>
            <person name="Lauterbach L."/>
            <person name="Steele A.D."/>
            <person name="Gui C."/>
            <person name="Meng S."/>
            <person name="Li G."/>
            <person name="Viehrig K."/>
            <person name="Ye F."/>
            <person name="Su P."/>
            <person name="Kiefer A.F."/>
            <person name="Nichols A."/>
            <person name="Cepeda A.J."/>
            <person name="Yan W."/>
            <person name="Fan B."/>
            <person name="Jiang Y."/>
            <person name="Adhikari A."/>
            <person name="Zheng C.-J."/>
            <person name="Schuster L."/>
            <person name="Cowan T.M."/>
            <person name="Smanski M.J."/>
            <person name="Chevrette M.G."/>
            <person name="De Carvalho L.P.S."/>
            <person name="Shen B."/>
        </authorList>
    </citation>
    <scope>NUCLEOTIDE SEQUENCE [LARGE SCALE GENOMIC DNA]</scope>
    <source>
        <strain evidence="5 6">NPDC000837</strain>
    </source>
</reference>
<dbReference type="EMBL" id="JBEPBX010000001">
    <property type="protein sequence ID" value="MER6611984.1"/>
    <property type="molecule type" value="Genomic_DNA"/>
</dbReference>
<sequence>MNRRTLHTVSDVMTSTVVAVELDATFKEIVTAMKQWQVTAVPVLEGERRVVGVVSEADLLAKEELRDTEPTLIGHKERLADYAKAAAVTARDLMSAPAITVPVDATLPRAARLMAQHQVKRLPVVDERGFLKGIVSRSDLLKVFLRTDEDLADEVKHEVVDRFFPVSRGGIQVDVDRGCVTITGTVRDATLIPVAERLIRAVEGVVDVRCDLVAPTALDVTECL</sequence>
<dbReference type="Gene3D" id="3.30.1340.30">
    <property type="match status" value="1"/>
</dbReference>
<proteinExistence type="predicted"/>
<dbReference type="PANTHER" id="PTHR43080:SF29">
    <property type="entry name" value="OS02G0818000 PROTEIN"/>
    <property type="match status" value="1"/>
</dbReference>
<dbReference type="PIRSF" id="PIRSF036990">
    <property type="entry name" value="UCP036990_CBS_BON"/>
    <property type="match status" value="1"/>
</dbReference>
<dbReference type="InterPro" id="IPR046342">
    <property type="entry name" value="CBS_dom_sf"/>
</dbReference>
<dbReference type="InterPro" id="IPR017080">
    <property type="entry name" value="UCP036990_CBS_BON"/>
</dbReference>
<dbReference type="Pfam" id="PF04972">
    <property type="entry name" value="BON"/>
    <property type="match status" value="1"/>
</dbReference>
<name>A0ABV1UMF8_9ACTN</name>
<dbReference type="RefSeq" id="WP_351974488.1">
    <property type="nucleotide sequence ID" value="NZ_JBEPBX010000001.1"/>
</dbReference>
<dbReference type="CDD" id="cd04586">
    <property type="entry name" value="CBS_pair_BON_assoc"/>
    <property type="match status" value="1"/>
</dbReference>
<dbReference type="Gene3D" id="3.10.580.10">
    <property type="entry name" value="CBS-domain"/>
    <property type="match status" value="1"/>
</dbReference>
<protein>
    <submittedName>
        <fullName evidence="5">CBS domain-containing protein</fullName>
    </submittedName>
</protein>
<evidence type="ECO:0000256" key="2">
    <source>
        <dbReference type="PROSITE-ProRule" id="PRU00703"/>
    </source>
</evidence>
<dbReference type="PROSITE" id="PS51371">
    <property type="entry name" value="CBS"/>
    <property type="match status" value="2"/>
</dbReference>
<evidence type="ECO:0000313" key="6">
    <source>
        <dbReference type="Proteomes" id="UP001445472"/>
    </source>
</evidence>